<reference evidence="3" key="1">
    <citation type="submission" date="2016-10" db="EMBL/GenBank/DDBJ databases">
        <authorList>
            <person name="Varghese N."/>
            <person name="Submissions S."/>
        </authorList>
    </citation>
    <scope>NUCLEOTIDE SEQUENCE [LARGE SCALE GENOMIC DNA]</scope>
    <source>
        <strain evidence="3">DSM 26542</strain>
    </source>
</reference>
<name>A0A1I3L4V7_9FLAO</name>
<dbReference type="RefSeq" id="WP_090677566.1">
    <property type="nucleotide sequence ID" value="NZ_FORU01000001.1"/>
</dbReference>
<proteinExistence type="predicted"/>
<evidence type="ECO:0000313" key="2">
    <source>
        <dbReference type="EMBL" id="SFI79711.1"/>
    </source>
</evidence>
<dbReference type="InterPro" id="IPR007712">
    <property type="entry name" value="RelE/ParE_toxin"/>
</dbReference>
<dbReference type="STRING" id="1150112.SAMN04487893_101176"/>
<accession>A0A1I3L4V7</accession>
<keyword evidence="3" id="KW-1185">Reference proteome</keyword>
<organism evidence="2 3">
    <name type="scientific">Myroides guanonis</name>
    <dbReference type="NCBI Taxonomy" id="1150112"/>
    <lineage>
        <taxon>Bacteria</taxon>
        <taxon>Pseudomonadati</taxon>
        <taxon>Bacteroidota</taxon>
        <taxon>Flavobacteriia</taxon>
        <taxon>Flavobacteriales</taxon>
        <taxon>Flavobacteriaceae</taxon>
        <taxon>Myroides</taxon>
    </lineage>
</organism>
<dbReference type="Gene3D" id="3.30.2310.20">
    <property type="entry name" value="RelE-like"/>
    <property type="match status" value="1"/>
</dbReference>
<dbReference type="EMBL" id="FORU01000001">
    <property type="protein sequence ID" value="SFI79711.1"/>
    <property type="molecule type" value="Genomic_DNA"/>
</dbReference>
<protein>
    <submittedName>
        <fullName evidence="2">Plasmid stabilization system protein ParE</fullName>
    </submittedName>
</protein>
<dbReference type="Pfam" id="PF05016">
    <property type="entry name" value="ParE_toxin"/>
    <property type="match status" value="1"/>
</dbReference>
<dbReference type="AlphaFoldDB" id="A0A1I3L4V7"/>
<dbReference type="Proteomes" id="UP000243887">
    <property type="component" value="Unassembled WGS sequence"/>
</dbReference>
<sequence length="104" mass="12448">MNRKVILSNTAEKKLNKLFDYLIEKWSVKVKNEFIEKLDLSINVIKNQPEIFPESKVKKGLRKCVVTNKTTIYYRFTSKQISIITLFDTRQHPQKLNKEFKNER</sequence>
<dbReference type="InterPro" id="IPR035093">
    <property type="entry name" value="RelE/ParE_toxin_dom_sf"/>
</dbReference>
<gene>
    <name evidence="2" type="ORF">SAMN04487893_101176</name>
</gene>
<evidence type="ECO:0000256" key="1">
    <source>
        <dbReference type="ARBA" id="ARBA00022649"/>
    </source>
</evidence>
<keyword evidence="1" id="KW-1277">Toxin-antitoxin system</keyword>
<dbReference type="OrthoDB" id="1098070at2"/>
<evidence type="ECO:0000313" key="3">
    <source>
        <dbReference type="Proteomes" id="UP000243887"/>
    </source>
</evidence>